<reference evidence="1" key="1">
    <citation type="submission" date="2018-02" db="EMBL/GenBank/DDBJ databases">
        <title>Rhizophora mucronata_Transcriptome.</title>
        <authorList>
            <person name="Meera S.P."/>
            <person name="Sreeshan A."/>
            <person name="Augustine A."/>
        </authorList>
    </citation>
    <scope>NUCLEOTIDE SEQUENCE</scope>
    <source>
        <tissue evidence="1">Leaf</tissue>
    </source>
</reference>
<dbReference type="AlphaFoldDB" id="A0A2P2PZV7"/>
<name>A0A2P2PZV7_RHIMU</name>
<sequence length="36" mass="4085">MFLLRCLLGSQLLRLIGSRRRGFWLGALAILVSLKI</sequence>
<organism evidence="1">
    <name type="scientific">Rhizophora mucronata</name>
    <name type="common">Asiatic mangrove</name>
    <dbReference type="NCBI Taxonomy" id="61149"/>
    <lineage>
        <taxon>Eukaryota</taxon>
        <taxon>Viridiplantae</taxon>
        <taxon>Streptophyta</taxon>
        <taxon>Embryophyta</taxon>
        <taxon>Tracheophyta</taxon>
        <taxon>Spermatophyta</taxon>
        <taxon>Magnoliopsida</taxon>
        <taxon>eudicotyledons</taxon>
        <taxon>Gunneridae</taxon>
        <taxon>Pentapetalae</taxon>
        <taxon>rosids</taxon>
        <taxon>fabids</taxon>
        <taxon>Malpighiales</taxon>
        <taxon>Rhizophoraceae</taxon>
        <taxon>Rhizophora</taxon>
    </lineage>
</organism>
<proteinExistence type="predicted"/>
<dbReference type="EMBL" id="GGEC01079741">
    <property type="protein sequence ID" value="MBX60225.1"/>
    <property type="molecule type" value="Transcribed_RNA"/>
</dbReference>
<evidence type="ECO:0000313" key="1">
    <source>
        <dbReference type="EMBL" id="MBX60225.1"/>
    </source>
</evidence>
<accession>A0A2P2PZV7</accession>
<protein>
    <submittedName>
        <fullName evidence="1">Uncharacterized protein</fullName>
    </submittedName>
</protein>